<dbReference type="AlphaFoldDB" id="A0A1J4KLK8"/>
<reference evidence="2" key="1">
    <citation type="submission" date="2016-10" db="EMBL/GenBank/DDBJ databases">
        <authorList>
            <person name="Benchimol M."/>
            <person name="Almeida L.G."/>
            <person name="Vasconcelos A.T."/>
            <person name="Perreira-Neves A."/>
            <person name="Rosa I.A."/>
            <person name="Tasca T."/>
            <person name="Bogo M.R."/>
            <person name="de Souza W."/>
        </authorList>
    </citation>
    <scope>NUCLEOTIDE SEQUENCE [LARGE SCALE GENOMIC DNA]</scope>
    <source>
        <strain evidence="2">K</strain>
    </source>
</reference>
<evidence type="ECO:0000313" key="3">
    <source>
        <dbReference type="Proteomes" id="UP000179807"/>
    </source>
</evidence>
<evidence type="ECO:0000259" key="1">
    <source>
        <dbReference type="PROSITE" id="PS50275"/>
    </source>
</evidence>
<dbReference type="OrthoDB" id="10250912at2759"/>
<dbReference type="PROSITE" id="PS50275">
    <property type="entry name" value="SAC"/>
    <property type="match status" value="1"/>
</dbReference>
<keyword evidence="3" id="KW-1185">Reference proteome</keyword>
<dbReference type="VEuPathDB" id="TrichDB:TRFO_04276"/>
<dbReference type="Pfam" id="PF02383">
    <property type="entry name" value="Syja_N"/>
    <property type="match status" value="1"/>
</dbReference>
<sequence length="1073" mass="122854">MSVEVLLSSSGFNHIVITPSLSKTTYIVTVNSFTGRPFFTGVPMVDMFPDHKFAIQQITEKYKPTTRRSGLGIIGMAKDANSIVLGLIDDFEVTGYLPGGHIAKTVKHITYITLPYTAETSFEGFQLANNHFFCDDFDLTRLFPSSEKVECSDTDFIYNKNWIKPFADIGLEHCCVSLIQGVFLTSSLPGRDFSITYILRRSSLNPGTRYLARGLNNENEPGNEVECEIIFAKENQFWTQSWRRGSAPIRWKTVLASSLSKPVHAVSEDFSNGTDKYFQKLSKRFSTKNKNKQNENETESIQEDLPLIRCISLLETGEHKSEHDVYEAFEKAVKELPEKGINNVSFVPFDLNSILHQYGAKEAKLKLQELVKPYLDNDGFTYGTFPNTINHLQQGLLRFNCADSLDRVNLATFFYALVVTEKWLDLQAQQNPQNSKLYKFSQDIIDFLAKAFVTSGHVVSLLYTNTPAIKTSHIRAFSPNINVEFSDSTTTIKRRIQNVAFDPNRNKIIYDFVYPGIITKKIVIDPEHIFMYPCNFPTALFEVPTSDFFIDSPVDVMIALPRPMIVCKFSIRHCYAKDVLILGGQSPNNLNCLGTLNIPRTRKWCRYTLHDVDSYGFDNFNRIVSNFLVIRFISQTPRFICGNIRIECEIPTEGQLYNTWRPLADEPSLVRFTSYFEEFLKGNRKLLDALILEKMRLGLNIAEDVRNILCVKHGINPYLCDSATLIRNAKKIGCAFCGDLEAEQKSFYVRSTQFKGLVVDYEQGDDYLGCCSQCYETIDQISLLAKLYATEYFRPLHIPKFEILKALPQKIDRINEISFPSSTKFDETEENELLLSQGGEFKIEGEKSFNAYFVKNSIISTIIFEASTSEFLLKYQNCELKPTTIEELNHENENSDENNEKKRFKVVFAFKEQPITQLLNFVVVGDVTLYKFRCFGVFINNEEKTFKKVKRVKVIPDVNSYGYEWRESKRTAIYKFDGKKRISEIGINVNRSDVYIIAQSLLFVFICDKTIVGTQHLVLPRIKEGSDLWYSVETEPFTRIEVYYIDRLCTVRPHTIGFTFISTEPVVPPTASP</sequence>
<evidence type="ECO:0000313" key="2">
    <source>
        <dbReference type="EMBL" id="OHT10261.1"/>
    </source>
</evidence>
<dbReference type="RefSeq" id="XP_068363397.1">
    <property type="nucleotide sequence ID" value="XM_068491796.1"/>
</dbReference>
<dbReference type="GeneID" id="94826500"/>
<gene>
    <name evidence="2" type="ORF">TRFO_04276</name>
</gene>
<proteinExistence type="predicted"/>
<name>A0A1J4KLK8_9EUKA</name>
<protein>
    <submittedName>
        <fullName evidence="2">SacI like proteiny domain containing protein</fullName>
    </submittedName>
</protein>
<accession>A0A1J4KLK8</accession>
<dbReference type="Proteomes" id="UP000179807">
    <property type="component" value="Unassembled WGS sequence"/>
</dbReference>
<dbReference type="PANTHER" id="PTHR46817:SF1">
    <property type="entry name" value="SAC DOMAIN-CONTAINING PROTEIN"/>
    <property type="match status" value="1"/>
</dbReference>
<dbReference type="GO" id="GO:0016791">
    <property type="term" value="F:phosphatase activity"/>
    <property type="evidence" value="ECO:0007669"/>
    <property type="project" value="InterPro"/>
</dbReference>
<comment type="caution">
    <text evidence="2">The sequence shown here is derived from an EMBL/GenBank/DDBJ whole genome shotgun (WGS) entry which is preliminary data.</text>
</comment>
<feature type="domain" description="SAC" evidence="1">
    <location>
        <begin position="122"/>
        <end position="465"/>
    </location>
</feature>
<organism evidence="2 3">
    <name type="scientific">Tritrichomonas foetus</name>
    <dbReference type="NCBI Taxonomy" id="1144522"/>
    <lineage>
        <taxon>Eukaryota</taxon>
        <taxon>Metamonada</taxon>
        <taxon>Parabasalia</taxon>
        <taxon>Tritrichomonadida</taxon>
        <taxon>Tritrichomonadidae</taxon>
        <taxon>Tritrichomonas</taxon>
    </lineage>
</organism>
<dbReference type="InterPro" id="IPR002013">
    <property type="entry name" value="SAC_dom"/>
</dbReference>
<dbReference type="PANTHER" id="PTHR46817">
    <property type="entry name" value="PHOSPHOINOSITIDE PHOSPHATASE SAC9-RELATED"/>
    <property type="match status" value="1"/>
</dbReference>
<dbReference type="EMBL" id="MLAK01000616">
    <property type="protein sequence ID" value="OHT10261.1"/>
    <property type="molecule type" value="Genomic_DNA"/>
</dbReference>